<dbReference type="InterPro" id="IPR020616">
    <property type="entry name" value="Thiolase_N"/>
</dbReference>
<evidence type="ECO:0000259" key="8">
    <source>
        <dbReference type="Pfam" id="PF00108"/>
    </source>
</evidence>
<evidence type="ECO:0000256" key="7">
    <source>
        <dbReference type="RuleBase" id="RU003557"/>
    </source>
</evidence>
<evidence type="ECO:0000256" key="2">
    <source>
        <dbReference type="ARBA" id="ARBA00012705"/>
    </source>
</evidence>
<dbReference type="SUPFAM" id="SSF53901">
    <property type="entry name" value="Thiolase-like"/>
    <property type="match status" value="2"/>
</dbReference>
<dbReference type="RefSeq" id="WP_047769841.1">
    <property type="nucleotide sequence ID" value="NZ_AZGM01000046.1"/>
</dbReference>
<dbReference type="AlphaFoldDB" id="A0A0R1XF09"/>
<keyword evidence="3 7" id="KW-0808">Transferase</keyword>
<dbReference type="GO" id="GO:0003985">
    <property type="term" value="F:acetyl-CoA C-acetyltransferase activity"/>
    <property type="evidence" value="ECO:0007669"/>
    <property type="project" value="UniProtKB-EC"/>
</dbReference>
<evidence type="ECO:0000256" key="5">
    <source>
        <dbReference type="ARBA" id="ARBA00030755"/>
    </source>
</evidence>
<evidence type="ECO:0000259" key="9">
    <source>
        <dbReference type="Pfam" id="PF02803"/>
    </source>
</evidence>
<dbReference type="PROSITE" id="PS00099">
    <property type="entry name" value="THIOLASE_3"/>
    <property type="match status" value="1"/>
</dbReference>
<dbReference type="PATRIC" id="fig|1423782.4.peg.1871"/>
<sequence length="391" mass="40564">MEEVYIVAAQRTPIGKFGGALAAVPAVQLGAAAIRAAVKAATIDPASVDQVLMGNVIQAGNGQNPARQAAIAAGLDQSIPAITVNDVCASGLSSINLGASLIQSGQAQVIVAGGMESMSRAPYLLERARQGYRFGDGRLVDAMQRDGLNDAWGGYPMGMTAENVNDRYQVSREEQDRFALRSHQLAVAAQQNHSFDKEIVPVTVKTKKGATVVRQDEAPRPDTSMAALSKLKPVFKTGGTVTAGNSSGLNDGGAAVVLASKTAVKELGLQPLARWAASALVGLDPHVMGLGPYYAISRLLKQTGLTKDAVDVFELNEAFASQAIVCQRLLGLTDVQLNPYGGAIALGHPLGCSGARILVTLVHQLRALHKHTGIASLCVGGGMGAATLIKA</sequence>
<dbReference type="PANTHER" id="PTHR18919:SF107">
    <property type="entry name" value="ACETYL-COA ACETYLTRANSFERASE, CYTOSOLIC"/>
    <property type="match status" value="1"/>
</dbReference>
<dbReference type="InterPro" id="IPR020615">
    <property type="entry name" value="Thiolase_acyl_enz_int_AS"/>
</dbReference>
<reference evidence="10 11" key="1">
    <citation type="journal article" date="2015" name="Genome Announc.">
        <title>Expanding the biotechnology potential of lactobacilli through comparative genomics of 213 strains and associated genera.</title>
        <authorList>
            <person name="Sun Z."/>
            <person name="Harris H.M."/>
            <person name="McCann A."/>
            <person name="Guo C."/>
            <person name="Argimon S."/>
            <person name="Zhang W."/>
            <person name="Yang X."/>
            <person name="Jeffery I.B."/>
            <person name="Cooney J.C."/>
            <person name="Kagawa T.F."/>
            <person name="Liu W."/>
            <person name="Song Y."/>
            <person name="Salvetti E."/>
            <person name="Wrobel A."/>
            <person name="Rasinkangas P."/>
            <person name="Parkhill J."/>
            <person name="Rea M.C."/>
            <person name="O'Sullivan O."/>
            <person name="Ritari J."/>
            <person name="Douillard F.P."/>
            <person name="Paul Ross R."/>
            <person name="Yang R."/>
            <person name="Briner A.E."/>
            <person name="Felis G.E."/>
            <person name="de Vos W.M."/>
            <person name="Barrangou R."/>
            <person name="Klaenhammer T.R."/>
            <person name="Caufield P.W."/>
            <person name="Cui Y."/>
            <person name="Zhang H."/>
            <person name="O'Toole P.W."/>
        </authorList>
    </citation>
    <scope>NUCLEOTIDE SEQUENCE [LARGE SCALE GENOMIC DNA]</scope>
    <source>
        <strain evidence="10 11">DSM 6035</strain>
    </source>
</reference>
<feature type="active site" description="Proton acceptor" evidence="6">
    <location>
        <position position="348"/>
    </location>
</feature>
<dbReference type="InterPro" id="IPR020610">
    <property type="entry name" value="Thiolase_AS"/>
</dbReference>
<dbReference type="EMBL" id="AZGM01000046">
    <property type="protein sequence ID" value="KRM28197.1"/>
    <property type="molecule type" value="Genomic_DNA"/>
</dbReference>
<dbReference type="Pfam" id="PF00108">
    <property type="entry name" value="Thiolase_N"/>
    <property type="match status" value="1"/>
</dbReference>
<dbReference type="PANTHER" id="PTHR18919">
    <property type="entry name" value="ACETYL-COA C-ACYLTRANSFERASE"/>
    <property type="match status" value="1"/>
</dbReference>
<feature type="active site" description="Acyl-thioester intermediate" evidence="6">
    <location>
        <position position="88"/>
    </location>
</feature>
<evidence type="ECO:0000313" key="10">
    <source>
        <dbReference type="EMBL" id="KRM28197.1"/>
    </source>
</evidence>
<comment type="caution">
    <text evidence="10">The sequence shown here is derived from an EMBL/GenBank/DDBJ whole genome shotgun (WGS) entry which is preliminary data.</text>
</comment>
<feature type="active site" description="Proton acceptor" evidence="6">
    <location>
        <position position="378"/>
    </location>
</feature>
<organism evidence="10 11">
    <name type="scientific">Limosilactobacillus panis DSM 6035</name>
    <dbReference type="NCBI Taxonomy" id="1423782"/>
    <lineage>
        <taxon>Bacteria</taxon>
        <taxon>Bacillati</taxon>
        <taxon>Bacillota</taxon>
        <taxon>Bacilli</taxon>
        <taxon>Lactobacillales</taxon>
        <taxon>Lactobacillaceae</taxon>
        <taxon>Limosilactobacillus</taxon>
    </lineage>
</organism>
<dbReference type="PROSITE" id="PS00737">
    <property type="entry name" value="THIOLASE_2"/>
    <property type="match status" value="1"/>
</dbReference>
<evidence type="ECO:0000256" key="6">
    <source>
        <dbReference type="PIRSR" id="PIRSR000429-1"/>
    </source>
</evidence>
<accession>A0A0R1XF09</accession>
<dbReference type="EC" id="2.3.1.9" evidence="2"/>
<dbReference type="OrthoDB" id="9764892at2"/>
<proteinExistence type="inferred from homology"/>
<keyword evidence="11" id="KW-1185">Reference proteome</keyword>
<dbReference type="FunFam" id="3.40.47.10:FF:000010">
    <property type="entry name" value="Acetyl-CoA acetyltransferase (Thiolase)"/>
    <property type="match status" value="1"/>
</dbReference>
<dbReference type="PIRSF" id="PIRSF000429">
    <property type="entry name" value="Ac-CoA_Ac_transf"/>
    <property type="match status" value="1"/>
</dbReference>
<comment type="similarity">
    <text evidence="1 7">Belongs to the thiolase-like superfamily. Thiolase family.</text>
</comment>
<dbReference type="PROSITE" id="PS00098">
    <property type="entry name" value="THIOLASE_1"/>
    <property type="match status" value="1"/>
</dbReference>
<dbReference type="STRING" id="1423782.FD32_GL001798"/>
<evidence type="ECO:0000313" key="11">
    <source>
        <dbReference type="Proteomes" id="UP000051412"/>
    </source>
</evidence>
<dbReference type="Pfam" id="PF02803">
    <property type="entry name" value="Thiolase_C"/>
    <property type="match status" value="1"/>
</dbReference>
<dbReference type="InterPro" id="IPR016039">
    <property type="entry name" value="Thiolase-like"/>
</dbReference>
<dbReference type="InterPro" id="IPR020613">
    <property type="entry name" value="Thiolase_CS"/>
</dbReference>
<feature type="domain" description="Thiolase C-terminal" evidence="9">
    <location>
        <begin position="270"/>
        <end position="390"/>
    </location>
</feature>
<gene>
    <name evidence="10" type="ORF">FD32_GL001798</name>
</gene>
<dbReference type="NCBIfam" id="TIGR01930">
    <property type="entry name" value="AcCoA-C-Actrans"/>
    <property type="match status" value="1"/>
</dbReference>
<dbReference type="InterPro" id="IPR002155">
    <property type="entry name" value="Thiolase"/>
</dbReference>
<dbReference type="Gene3D" id="3.40.47.10">
    <property type="match status" value="2"/>
</dbReference>
<keyword evidence="4 7" id="KW-0012">Acyltransferase</keyword>
<dbReference type="CDD" id="cd00751">
    <property type="entry name" value="thiolase"/>
    <property type="match status" value="1"/>
</dbReference>
<feature type="domain" description="Thiolase N-terminal" evidence="8">
    <location>
        <begin position="4"/>
        <end position="261"/>
    </location>
</feature>
<evidence type="ECO:0000256" key="3">
    <source>
        <dbReference type="ARBA" id="ARBA00022679"/>
    </source>
</evidence>
<evidence type="ECO:0000256" key="4">
    <source>
        <dbReference type="ARBA" id="ARBA00023315"/>
    </source>
</evidence>
<dbReference type="Proteomes" id="UP000051412">
    <property type="component" value="Unassembled WGS sequence"/>
</dbReference>
<protein>
    <recommendedName>
        <fullName evidence="2">acetyl-CoA C-acetyltransferase</fullName>
        <ecNumber evidence="2">2.3.1.9</ecNumber>
    </recommendedName>
    <alternativeName>
        <fullName evidence="5">Acetoacetyl-CoA thiolase</fullName>
    </alternativeName>
</protein>
<name>A0A0R1XF09_9LACO</name>
<dbReference type="InterPro" id="IPR020617">
    <property type="entry name" value="Thiolase_C"/>
</dbReference>
<evidence type="ECO:0000256" key="1">
    <source>
        <dbReference type="ARBA" id="ARBA00010982"/>
    </source>
</evidence>